<organism evidence="2">
    <name type="scientific">marine sediment metagenome</name>
    <dbReference type="NCBI Taxonomy" id="412755"/>
    <lineage>
        <taxon>unclassified sequences</taxon>
        <taxon>metagenomes</taxon>
        <taxon>ecological metagenomes</taxon>
    </lineage>
</organism>
<dbReference type="InterPro" id="IPR012337">
    <property type="entry name" value="RNaseH-like_sf"/>
</dbReference>
<evidence type="ECO:0000313" key="2">
    <source>
        <dbReference type="EMBL" id="GAH90280.1"/>
    </source>
</evidence>
<sequence length="131" mass="14423">MVIYADGASRGNPGPAAIGAVIKDERGRLIASISQRIGKATNNQAEYRAIISALEEADRLGARQVDIKMDSELVVKQINGEYRVKKATLKPLYRQVKQRQGSLEGFTITHILRQQNIEADKLANKALNGYS</sequence>
<dbReference type="EMBL" id="BARV01000874">
    <property type="protein sequence ID" value="GAH90280.1"/>
    <property type="molecule type" value="Genomic_DNA"/>
</dbReference>
<dbReference type="SUPFAM" id="SSF53098">
    <property type="entry name" value="Ribonuclease H-like"/>
    <property type="match status" value="1"/>
</dbReference>
<dbReference type="Gene3D" id="3.30.420.10">
    <property type="entry name" value="Ribonuclease H-like superfamily/Ribonuclease H"/>
    <property type="match status" value="1"/>
</dbReference>
<dbReference type="Pfam" id="PF13456">
    <property type="entry name" value="RVT_3"/>
    <property type="match status" value="1"/>
</dbReference>
<dbReference type="PANTHER" id="PTHR47723">
    <property type="entry name" value="OS05G0353850 PROTEIN"/>
    <property type="match status" value="1"/>
</dbReference>
<name>X1K9G7_9ZZZZ</name>
<accession>X1K9G7</accession>
<dbReference type="PROSITE" id="PS50879">
    <property type="entry name" value="RNASE_H_1"/>
    <property type="match status" value="1"/>
</dbReference>
<dbReference type="InterPro" id="IPR053151">
    <property type="entry name" value="RNase_H-like"/>
</dbReference>
<proteinExistence type="predicted"/>
<comment type="caution">
    <text evidence="2">The sequence shown here is derived from an EMBL/GenBank/DDBJ whole genome shotgun (WGS) entry which is preliminary data.</text>
</comment>
<protein>
    <recommendedName>
        <fullName evidence="1">RNase H type-1 domain-containing protein</fullName>
    </recommendedName>
</protein>
<feature type="domain" description="RNase H type-1" evidence="1">
    <location>
        <begin position="1"/>
        <end position="128"/>
    </location>
</feature>
<gene>
    <name evidence="2" type="ORF">S06H3_02855</name>
</gene>
<evidence type="ECO:0000259" key="1">
    <source>
        <dbReference type="PROSITE" id="PS50879"/>
    </source>
</evidence>
<dbReference type="InterPro" id="IPR002156">
    <property type="entry name" value="RNaseH_domain"/>
</dbReference>
<reference evidence="2" key="1">
    <citation type="journal article" date="2014" name="Front. Microbiol.">
        <title>High frequency of phylogenetically diverse reductive dehalogenase-homologous genes in deep subseafloor sedimentary metagenomes.</title>
        <authorList>
            <person name="Kawai M."/>
            <person name="Futagami T."/>
            <person name="Toyoda A."/>
            <person name="Takaki Y."/>
            <person name="Nishi S."/>
            <person name="Hori S."/>
            <person name="Arai W."/>
            <person name="Tsubouchi T."/>
            <person name="Morono Y."/>
            <person name="Uchiyama I."/>
            <person name="Ito T."/>
            <person name="Fujiyama A."/>
            <person name="Inagaki F."/>
            <person name="Takami H."/>
        </authorList>
    </citation>
    <scope>NUCLEOTIDE SEQUENCE</scope>
    <source>
        <strain evidence="2">Expedition CK06-06</strain>
    </source>
</reference>
<dbReference type="PANTHER" id="PTHR47723:SF19">
    <property type="entry name" value="POLYNUCLEOTIDYL TRANSFERASE, RIBONUCLEASE H-LIKE SUPERFAMILY PROTEIN"/>
    <property type="match status" value="1"/>
</dbReference>
<dbReference type="FunFam" id="3.30.420.10:FF:000076">
    <property type="entry name" value="RBR-type E3 ubiquitin transferase"/>
    <property type="match status" value="1"/>
</dbReference>
<dbReference type="InterPro" id="IPR036397">
    <property type="entry name" value="RNaseH_sf"/>
</dbReference>
<dbReference type="GO" id="GO:0004523">
    <property type="term" value="F:RNA-DNA hybrid ribonuclease activity"/>
    <property type="evidence" value="ECO:0007669"/>
    <property type="project" value="InterPro"/>
</dbReference>
<dbReference type="CDD" id="cd09279">
    <property type="entry name" value="RNase_HI_like"/>
    <property type="match status" value="1"/>
</dbReference>
<dbReference type="GO" id="GO:0003676">
    <property type="term" value="F:nucleic acid binding"/>
    <property type="evidence" value="ECO:0007669"/>
    <property type="project" value="InterPro"/>
</dbReference>
<dbReference type="AlphaFoldDB" id="X1K9G7"/>